<dbReference type="InterPro" id="IPR050196">
    <property type="entry name" value="Cytochrome_P450_Monoox"/>
</dbReference>
<evidence type="ECO:0000256" key="1">
    <source>
        <dbReference type="ARBA" id="ARBA00004586"/>
    </source>
</evidence>
<evidence type="ECO:0000256" key="4">
    <source>
        <dbReference type="ARBA" id="ARBA00023136"/>
    </source>
</evidence>
<dbReference type="Pfam" id="PF00067">
    <property type="entry name" value="p450"/>
    <property type="match status" value="1"/>
</dbReference>
<feature type="binding site" description="axial binding residue" evidence="5">
    <location>
        <position position="379"/>
    </location>
    <ligand>
        <name>heme</name>
        <dbReference type="ChEBI" id="CHEBI:30413"/>
    </ligand>
    <ligandPart>
        <name>Fe</name>
        <dbReference type="ChEBI" id="CHEBI:18248"/>
    </ligandPart>
</feature>
<protein>
    <submittedName>
        <fullName evidence="7">Cytochrome P450 4V2</fullName>
    </submittedName>
</protein>
<organism evidence="7 8">
    <name type="scientific">Paramuricea clavata</name>
    <name type="common">Red gorgonian</name>
    <name type="synonym">Violescent sea-whip</name>
    <dbReference type="NCBI Taxonomy" id="317549"/>
    <lineage>
        <taxon>Eukaryota</taxon>
        <taxon>Metazoa</taxon>
        <taxon>Cnidaria</taxon>
        <taxon>Anthozoa</taxon>
        <taxon>Octocorallia</taxon>
        <taxon>Malacalcyonacea</taxon>
        <taxon>Plexauridae</taxon>
        <taxon>Paramuricea</taxon>
    </lineage>
</organism>
<dbReference type="PRINTS" id="PR00463">
    <property type="entry name" value="EP450I"/>
</dbReference>
<dbReference type="GO" id="GO:0020037">
    <property type="term" value="F:heme binding"/>
    <property type="evidence" value="ECO:0007669"/>
    <property type="project" value="InterPro"/>
</dbReference>
<comment type="similarity">
    <text evidence="2 6">Belongs to the cytochrome P450 family.</text>
</comment>
<dbReference type="EMBL" id="CACRXK020006763">
    <property type="protein sequence ID" value="CAB4010372.1"/>
    <property type="molecule type" value="Genomic_DNA"/>
</dbReference>
<comment type="cofactor">
    <cofactor evidence="5">
        <name>heme</name>
        <dbReference type="ChEBI" id="CHEBI:30413"/>
    </cofactor>
</comment>
<proteinExistence type="inferred from homology"/>
<keyword evidence="3" id="KW-0256">Endoplasmic reticulum</keyword>
<dbReference type="Proteomes" id="UP001152795">
    <property type="component" value="Unassembled WGS sequence"/>
</dbReference>
<comment type="caution">
    <text evidence="7">The sequence shown here is derived from an EMBL/GenBank/DDBJ whole genome shotgun (WGS) entry which is preliminary data.</text>
</comment>
<reference evidence="7" key="1">
    <citation type="submission" date="2020-04" db="EMBL/GenBank/DDBJ databases">
        <authorList>
            <person name="Alioto T."/>
            <person name="Alioto T."/>
            <person name="Gomez Garrido J."/>
        </authorList>
    </citation>
    <scope>NUCLEOTIDE SEQUENCE</scope>
    <source>
        <strain evidence="7">A484AB</strain>
    </source>
</reference>
<keyword evidence="4" id="KW-0472">Membrane</keyword>
<dbReference type="InterPro" id="IPR002401">
    <property type="entry name" value="Cyt_P450_E_grp-I"/>
</dbReference>
<keyword evidence="8" id="KW-1185">Reference proteome</keyword>
<dbReference type="PANTHER" id="PTHR24291">
    <property type="entry name" value="CYTOCHROME P450 FAMILY 4"/>
    <property type="match status" value="1"/>
</dbReference>
<keyword evidence="6" id="KW-0560">Oxidoreductase</keyword>
<dbReference type="GO" id="GO:0004497">
    <property type="term" value="F:monooxygenase activity"/>
    <property type="evidence" value="ECO:0007669"/>
    <property type="project" value="UniProtKB-KW"/>
</dbReference>
<keyword evidence="5 6" id="KW-0349">Heme</keyword>
<evidence type="ECO:0000256" key="5">
    <source>
        <dbReference type="PIRSR" id="PIRSR602401-1"/>
    </source>
</evidence>
<dbReference type="PROSITE" id="PS00086">
    <property type="entry name" value="CYTOCHROME_P450"/>
    <property type="match status" value="1"/>
</dbReference>
<dbReference type="OrthoDB" id="1470350at2759"/>
<evidence type="ECO:0000256" key="3">
    <source>
        <dbReference type="ARBA" id="ARBA00022824"/>
    </source>
</evidence>
<dbReference type="Gene3D" id="1.10.630.10">
    <property type="entry name" value="Cytochrome P450"/>
    <property type="match status" value="1"/>
</dbReference>
<dbReference type="InterPro" id="IPR036396">
    <property type="entry name" value="Cyt_P450_sf"/>
</dbReference>
<dbReference type="PANTHER" id="PTHR24291:SF189">
    <property type="entry name" value="CYTOCHROME P450 4C3-RELATED"/>
    <property type="match status" value="1"/>
</dbReference>
<evidence type="ECO:0000313" key="8">
    <source>
        <dbReference type="Proteomes" id="UP001152795"/>
    </source>
</evidence>
<keyword evidence="6" id="KW-0503">Monooxygenase</keyword>
<evidence type="ECO:0000256" key="6">
    <source>
        <dbReference type="RuleBase" id="RU000461"/>
    </source>
</evidence>
<dbReference type="InterPro" id="IPR001128">
    <property type="entry name" value="Cyt_P450"/>
</dbReference>
<dbReference type="GO" id="GO:0005506">
    <property type="term" value="F:iron ion binding"/>
    <property type="evidence" value="ECO:0007669"/>
    <property type="project" value="InterPro"/>
</dbReference>
<dbReference type="AlphaFoldDB" id="A0A7D9IPJ4"/>
<name>A0A7D9IPJ4_PARCT</name>
<keyword evidence="5 6" id="KW-0479">Metal-binding</keyword>
<dbReference type="PRINTS" id="PR00385">
    <property type="entry name" value="P450"/>
</dbReference>
<gene>
    <name evidence="7" type="ORF">PACLA_8A060309</name>
</gene>
<dbReference type="GO" id="GO:0016705">
    <property type="term" value="F:oxidoreductase activity, acting on paired donors, with incorporation or reduction of molecular oxygen"/>
    <property type="evidence" value="ECO:0007669"/>
    <property type="project" value="InterPro"/>
</dbReference>
<accession>A0A7D9IPJ4</accession>
<dbReference type="SUPFAM" id="SSF48264">
    <property type="entry name" value="Cytochrome P450"/>
    <property type="match status" value="1"/>
</dbReference>
<dbReference type="InterPro" id="IPR017972">
    <property type="entry name" value="Cyt_P450_CS"/>
</dbReference>
<keyword evidence="5 6" id="KW-0408">Iron</keyword>
<evidence type="ECO:0000256" key="2">
    <source>
        <dbReference type="ARBA" id="ARBA00010617"/>
    </source>
</evidence>
<feature type="non-terminal residue" evidence="7">
    <location>
        <position position="1"/>
    </location>
</feature>
<dbReference type="GO" id="GO:0005789">
    <property type="term" value="C:endoplasmic reticulum membrane"/>
    <property type="evidence" value="ECO:0007669"/>
    <property type="project" value="UniProtKB-SubCell"/>
</dbReference>
<evidence type="ECO:0000313" key="7">
    <source>
        <dbReference type="EMBL" id="CAB4010372.1"/>
    </source>
</evidence>
<comment type="subcellular location">
    <subcellularLocation>
        <location evidence="1">Endoplasmic reticulum membrane</location>
    </subcellularLocation>
</comment>
<sequence length="434" mass="49512">INDTMSTPRKSEDGGISSTPIRITVESEEHYKNTALQFSSPVAWNSTGNKWKSRRKLLTPAFHFKILNEFVSIHQKQSAILIQLLQAKADKGEFDIVPYITLCVLDIICETSMGFDIKAQFGSNSEYIKAVFSTCELIQQRQKSPWLWLDIIYNMTSSGRRHRIALDILHGFSNKVINDRIEQRKASKFANEDTSCVTAIYSSSNRRIRAFLDLLLEEYDQGNITKEGVREEVDTFMFEGHDTTAASLQWVIHLLGRHPDVQSRLQQEVDDFFESVSGDGNIQPDQLKDLNFLECAVKEALRLFPSVPLLGRELTEKCKFGPYLVPKGCTVIVPPMALHRNPEVWDDPDTFNPDRFLSENNAVRNPYAYVPFSAGPRNCIGQRFAMMEEKIVLASILRHFNIKSTQETEDIKITPEIILKPTNGIMVELETRIF</sequence>